<sequence length="122" mass="13216">RFGDTRGGDARMLELPGSRHSREHKVTQGTVPSTEVDAADANAASSVRGLHNGSRRLARVPEGHGNDEPNDTTTGSKLTRSTSRDWSLRDFELLAIFPLSSTVLYSPNAFLPPNAHPRTPTP</sequence>
<keyword evidence="3" id="KW-1185">Reference proteome</keyword>
<name>A0A1V8SMQ1_9PEZI</name>
<evidence type="ECO:0000313" key="2">
    <source>
        <dbReference type="EMBL" id="OQO00399.1"/>
    </source>
</evidence>
<protein>
    <submittedName>
        <fullName evidence="2">Uncharacterized protein</fullName>
    </submittedName>
</protein>
<evidence type="ECO:0000256" key="1">
    <source>
        <dbReference type="SAM" id="MobiDB-lite"/>
    </source>
</evidence>
<gene>
    <name evidence="2" type="ORF">B0A48_13748</name>
</gene>
<dbReference type="EMBL" id="NAJO01000035">
    <property type="protein sequence ID" value="OQO00399.1"/>
    <property type="molecule type" value="Genomic_DNA"/>
</dbReference>
<feature type="non-terminal residue" evidence="2">
    <location>
        <position position="1"/>
    </location>
</feature>
<accession>A0A1V8SMQ1</accession>
<feature type="compositionally biased region" description="Polar residues" evidence="1">
    <location>
        <begin position="71"/>
        <end position="81"/>
    </location>
</feature>
<comment type="caution">
    <text evidence="2">The sequence shown here is derived from an EMBL/GenBank/DDBJ whole genome shotgun (WGS) entry which is preliminary data.</text>
</comment>
<dbReference type="Proteomes" id="UP000192596">
    <property type="component" value="Unassembled WGS sequence"/>
</dbReference>
<evidence type="ECO:0000313" key="3">
    <source>
        <dbReference type="Proteomes" id="UP000192596"/>
    </source>
</evidence>
<dbReference type="InParanoid" id="A0A1V8SMQ1"/>
<organism evidence="2 3">
    <name type="scientific">Cryoendolithus antarcticus</name>
    <dbReference type="NCBI Taxonomy" id="1507870"/>
    <lineage>
        <taxon>Eukaryota</taxon>
        <taxon>Fungi</taxon>
        <taxon>Dikarya</taxon>
        <taxon>Ascomycota</taxon>
        <taxon>Pezizomycotina</taxon>
        <taxon>Dothideomycetes</taxon>
        <taxon>Dothideomycetidae</taxon>
        <taxon>Cladosporiales</taxon>
        <taxon>Cladosporiaceae</taxon>
        <taxon>Cryoendolithus</taxon>
    </lineage>
</organism>
<feature type="region of interest" description="Disordered" evidence="1">
    <location>
        <begin position="1"/>
        <end position="82"/>
    </location>
</feature>
<reference evidence="3" key="1">
    <citation type="submission" date="2017-03" db="EMBL/GenBank/DDBJ databases">
        <title>Genomes of endolithic fungi from Antarctica.</title>
        <authorList>
            <person name="Coleine C."/>
            <person name="Masonjones S."/>
            <person name="Stajich J.E."/>
        </authorList>
    </citation>
    <scope>NUCLEOTIDE SEQUENCE [LARGE SCALE GENOMIC DNA]</scope>
    <source>
        <strain evidence="3">CCFEE 5527</strain>
    </source>
</reference>
<feature type="compositionally biased region" description="Basic and acidic residues" evidence="1">
    <location>
        <begin position="1"/>
        <end position="12"/>
    </location>
</feature>
<dbReference type="AlphaFoldDB" id="A0A1V8SMQ1"/>
<proteinExistence type="predicted"/>